<reference evidence="2" key="2">
    <citation type="journal article" date="2015" name="Data Brief">
        <title>Shoot transcriptome of the giant reed, Arundo donax.</title>
        <authorList>
            <person name="Barrero R.A."/>
            <person name="Guerrero F.D."/>
            <person name="Moolhuijzen P."/>
            <person name="Goolsby J.A."/>
            <person name="Tidwell J."/>
            <person name="Bellgard S.E."/>
            <person name="Bellgard M.I."/>
        </authorList>
    </citation>
    <scope>NUCLEOTIDE SEQUENCE</scope>
    <source>
        <tissue evidence="2">Shoot tissue taken approximately 20 cm above the soil surface</tissue>
    </source>
</reference>
<dbReference type="AlphaFoldDB" id="A0A0A9ABN6"/>
<name>A0A0A9ABN6_ARUDO</name>
<keyword evidence="1" id="KW-0732">Signal</keyword>
<dbReference type="EMBL" id="GBRH01249404">
    <property type="protein sequence ID" value="JAD48491.1"/>
    <property type="molecule type" value="Transcribed_RNA"/>
</dbReference>
<protein>
    <submittedName>
        <fullName evidence="2">Uncharacterized protein</fullName>
    </submittedName>
</protein>
<feature type="signal peptide" evidence="1">
    <location>
        <begin position="1"/>
        <end position="27"/>
    </location>
</feature>
<evidence type="ECO:0000313" key="2">
    <source>
        <dbReference type="EMBL" id="JAD48491.1"/>
    </source>
</evidence>
<proteinExistence type="predicted"/>
<reference evidence="2" key="1">
    <citation type="submission" date="2014-09" db="EMBL/GenBank/DDBJ databases">
        <authorList>
            <person name="Magalhaes I.L.F."/>
            <person name="Oliveira U."/>
            <person name="Santos F.R."/>
            <person name="Vidigal T.H.D.A."/>
            <person name="Brescovit A.D."/>
            <person name="Santos A.J."/>
        </authorList>
    </citation>
    <scope>NUCLEOTIDE SEQUENCE</scope>
    <source>
        <tissue evidence="2">Shoot tissue taken approximately 20 cm above the soil surface</tissue>
    </source>
</reference>
<feature type="chain" id="PRO_5002042586" evidence="1">
    <location>
        <begin position="28"/>
        <end position="47"/>
    </location>
</feature>
<evidence type="ECO:0000256" key="1">
    <source>
        <dbReference type="SAM" id="SignalP"/>
    </source>
</evidence>
<sequence length="47" mass="5468">MVGISLMKLMFLLCSRFWSIFMPLSEAFPAATAFHIVQKPRKLYSMQ</sequence>
<accession>A0A0A9ABN6</accession>
<organism evidence="2">
    <name type="scientific">Arundo donax</name>
    <name type="common">Giant reed</name>
    <name type="synonym">Donax arundinaceus</name>
    <dbReference type="NCBI Taxonomy" id="35708"/>
    <lineage>
        <taxon>Eukaryota</taxon>
        <taxon>Viridiplantae</taxon>
        <taxon>Streptophyta</taxon>
        <taxon>Embryophyta</taxon>
        <taxon>Tracheophyta</taxon>
        <taxon>Spermatophyta</taxon>
        <taxon>Magnoliopsida</taxon>
        <taxon>Liliopsida</taxon>
        <taxon>Poales</taxon>
        <taxon>Poaceae</taxon>
        <taxon>PACMAD clade</taxon>
        <taxon>Arundinoideae</taxon>
        <taxon>Arundineae</taxon>
        <taxon>Arundo</taxon>
    </lineage>
</organism>